<dbReference type="SUPFAM" id="SSF52540">
    <property type="entry name" value="P-loop containing nucleoside triphosphate hydrolases"/>
    <property type="match status" value="1"/>
</dbReference>
<dbReference type="PROSITE" id="PS51257">
    <property type="entry name" value="PROKAR_LIPOPROTEIN"/>
    <property type="match status" value="1"/>
</dbReference>
<evidence type="ECO:0000256" key="2">
    <source>
        <dbReference type="ARBA" id="ARBA00022741"/>
    </source>
</evidence>
<dbReference type="GO" id="GO:0005737">
    <property type="term" value="C:cytoplasm"/>
    <property type="evidence" value="ECO:0000318"/>
    <property type="project" value="GO_Central"/>
</dbReference>
<dbReference type="RefSeq" id="XP_001306726.1">
    <property type="nucleotide sequence ID" value="XM_001306725.1"/>
</dbReference>
<dbReference type="InterPro" id="IPR003960">
    <property type="entry name" value="ATPase_AAA_CS"/>
</dbReference>
<dbReference type="InterPro" id="IPR003593">
    <property type="entry name" value="AAA+_ATPase"/>
</dbReference>
<accession>A2FMT2</accession>
<dbReference type="Gene3D" id="3.40.50.300">
    <property type="entry name" value="P-loop containing nucleotide triphosphate hydrolases"/>
    <property type="match status" value="1"/>
</dbReference>
<evidence type="ECO:0000256" key="4">
    <source>
        <dbReference type="RuleBase" id="RU003651"/>
    </source>
</evidence>
<dbReference type="FunFam" id="1.10.8.60:FF:000022">
    <property type="entry name" value="Fidgetin like 1"/>
    <property type="match status" value="1"/>
</dbReference>
<dbReference type="STRING" id="5722.A2FMT2"/>
<sequence>MKSLVDVFKAGDNHDEALIACLTGIAACTDKERVLPVIFEELILEHGEKLRNIRTIEKTEDIDFTPFPVPEPEQVIIQTQQVSVSQPTTTQPNSEPTPVPNRMTVQSERFKAKGLDTVRTPGFQTALAATGKTKENKEEEIDERLRGVDPRLLEIIENEILIGNPGTKWEDIAGLDHAKQAVQEAIILPMKYPDLFTELREPPRGVLFFGPPGTGKTLIAKALATEAQCTFFNISASSLTSKWVGEGEKLTRALFALARIKAPSIVFIDEIDSILTKRGDNDFEASRRVKTEFLLQFEGVGSGKERVLILGATNRPQDIDDAARRRFTKRIYIPLPDIATRGQLVRILVKRASNTLNEEQIDKIAEMTDGYSCADMTTLLKEAAMVPLRETTFTSGVKPTIRPLSFEDVEKTLKSVKPSVSADSLVQYVEWNNEFGSTAM</sequence>
<dbReference type="KEGG" id="tva:4751521"/>
<dbReference type="AlphaFoldDB" id="A2FMT2"/>
<evidence type="ECO:0000256" key="5">
    <source>
        <dbReference type="SAM" id="MobiDB-lite"/>
    </source>
</evidence>
<evidence type="ECO:0000259" key="6">
    <source>
        <dbReference type="SMART" id="SM00382"/>
    </source>
</evidence>
<dbReference type="eggNOG" id="KOG0740">
    <property type="taxonomic scope" value="Eukaryota"/>
</dbReference>
<dbReference type="EMBL" id="DS113892">
    <property type="protein sequence ID" value="EAX93796.1"/>
    <property type="molecule type" value="Genomic_DNA"/>
</dbReference>
<keyword evidence="2 4" id="KW-0547">Nucleotide-binding</keyword>
<dbReference type="Pfam" id="PF00004">
    <property type="entry name" value="AAA"/>
    <property type="match status" value="1"/>
</dbReference>
<keyword evidence="8" id="KW-1185">Reference proteome</keyword>
<name>A2FMT2_TRIV3</name>
<dbReference type="Pfam" id="PF17862">
    <property type="entry name" value="AAA_lid_3"/>
    <property type="match status" value="1"/>
</dbReference>
<gene>
    <name evidence="7" type="ORF">TVAG_339190</name>
</gene>
<dbReference type="InterPro" id="IPR041569">
    <property type="entry name" value="AAA_lid_3"/>
</dbReference>
<dbReference type="PROSITE" id="PS00674">
    <property type="entry name" value="AAA"/>
    <property type="match status" value="1"/>
</dbReference>
<dbReference type="SMART" id="SM00382">
    <property type="entry name" value="AAA"/>
    <property type="match status" value="1"/>
</dbReference>
<dbReference type="OrthoDB" id="10251136at2759"/>
<proteinExistence type="inferred from homology"/>
<organism evidence="7 8">
    <name type="scientific">Trichomonas vaginalis (strain ATCC PRA-98 / G3)</name>
    <dbReference type="NCBI Taxonomy" id="412133"/>
    <lineage>
        <taxon>Eukaryota</taxon>
        <taxon>Metamonada</taxon>
        <taxon>Parabasalia</taxon>
        <taxon>Trichomonadida</taxon>
        <taxon>Trichomonadidae</taxon>
        <taxon>Trichomonas</taxon>
    </lineage>
</organism>
<evidence type="ECO:0000313" key="7">
    <source>
        <dbReference type="EMBL" id="EAX93796.1"/>
    </source>
</evidence>
<dbReference type="Proteomes" id="UP000001542">
    <property type="component" value="Unassembled WGS sequence"/>
</dbReference>
<dbReference type="InterPro" id="IPR003959">
    <property type="entry name" value="ATPase_AAA_core"/>
</dbReference>
<dbReference type="VEuPathDB" id="TrichDB:TVAG_339190"/>
<dbReference type="GO" id="GO:0008568">
    <property type="term" value="F:microtubule severing ATPase activity"/>
    <property type="evidence" value="ECO:0000318"/>
    <property type="project" value="GO_Central"/>
</dbReference>
<dbReference type="SMR" id="A2FMT2"/>
<dbReference type="InterPro" id="IPR015415">
    <property type="entry name" value="Spast_Vps4_C"/>
</dbReference>
<dbReference type="GO" id="GO:0016887">
    <property type="term" value="F:ATP hydrolysis activity"/>
    <property type="evidence" value="ECO:0000318"/>
    <property type="project" value="GO_Central"/>
</dbReference>
<dbReference type="InterPro" id="IPR027417">
    <property type="entry name" value="P-loop_NTPase"/>
</dbReference>
<reference evidence="7" key="2">
    <citation type="journal article" date="2007" name="Science">
        <title>Draft genome sequence of the sexually transmitted pathogen Trichomonas vaginalis.</title>
        <authorList>
            <person name="Carlton J.M."/>
            <person name="Hirt R.P."/>
            <person name="Silva J.C."/>
            <person name="Delcher A.L."/>
            <person name="Schatz M."/>
            <person name="Zhao Q."/>
            <person name="Wortman J.R."/>
            <person name="Bidwell S.L."/>
            <person name="Alsmark U.C.M."/>
            <person name="Besteiro S."/>
            <person name="Sicheritz-Ponten T."/>
            <person name="Noel C.J."/>
            <person name="Dacks J.B."/>
            <person name="Foster P.G."/>
            <person name="Simillion C."/>
            <person name="Van de Peer Y."/>
            <person name="Miranda-Saavedra D."/>
            <person name="Barton G.J."/>
            <person name="Westrop G.D."/>
            <person name="Mueller S."/>
            <person name="Dessi D."/>
            <person name="Fiori P.L."/>
            <person name="Ren Q."/>
            <person name="Paulsen I."/>
            <person name="Zhang H."/>
            <person name="Bastida-Corcuera F.D."/>
            <person name="Simoes-Barbosa A."/>
            <person name="Brown M.T."/>
            <person name="Hayes R.D."/>
            <person name="Mukherjee M."/>
            <person name="Okumura C.Y."/>
            <person name="Schneider R."/>
            <person name="Smith A.J."/>
            <person name="Vanacova S."/>
            <person name="Villalvazo M."/>
            <person name="Haas B.J."/>
            <person name="Pertea M."/>
            <person name="Feldblyum T.V."/>
            <person name="Utterback T.R."/>
            <person name="Shu C.L."/>
            <person name="Osoegawa K."/>
            <person name="de Jong P.J."/>
            <person name="Hrdy I."/>
            <person name="Horvathova L."/>
            <person name="Zubacova Z."/>
            <person name="Dolezal P."/>
            <person name="Malik S.B."/>
            <person name="Logsdon J.M. Jr."/>
            <person name="Henze K."/>
            <person name="Gupta A."/>
            <person name="Wang C.C."/>
            <person name="Dunne R.L."/>
            <person name="Upcroft J.A."/>
            <person name="Upcroft P."/>
            <person name="White O."/>
            <person name="Salzberg S.L."/>
            <person name="Tang P."/>
            <person name="Chiu C.-H."/>
            <person name="Lee Y.-S."/>
            <person name="Embley T.M."/>
            <person name="Coombs G.H."/>
            <person name="Mottram J.C."/>
            <person name="Tachezy J."/>
            <person name="Fraser-Liggett C.M."/>
            <person name="Johnson P.J."/>
        </authorList>
    </citation>
    <scope>NUCLEOTIDE SEQUENCE [LARGE SCALE GENOMIC DNA]</scope>
    <source>
        <strain evidence="7">G3</strain>
    </source>
</reference>
<keyword evidence="3 4" id="KW-0067">ATP-binding</keyword>
<evidence type="ECO:0000313" key="8">
    <source>
        <dbReference type="Proteomes" id="UP000001542"/>
    </source>
</evidence>
<dbReference type="GO" id="GO:0005524">
    <property type="term" value="F:ATP binding"/>
    <property type="evidence" value="ECO:0007669"/>
    <property type="project" value="UniProtKB-KW"/>
</dbReference>
<dbReference type="VEuPathDB" id="TrichDB:TVAGG3_0300340"/>
<feature type="compositionally biased region" description="Low complexity" evidence="5">
    <location>
        <begin position="82"/>
        <end position="92"/>
    </location>
</feature>
<dbReference type="PANTHER" id="PTHR23074">
    <property type="entry name" value="AAA DOMAIN-CONTAINING"/>
    <property type="match status" value="1"/>
</dbReference>
<protein>
    <submittedName>
        <fullName evidence="7">ATPase, AAA family protein</fullName>
    </submittedName>
</protein>
<dbReference type="GO" id="GO:0005634">
    <property type="term" value="C:nucleus"/>
    <property type="evidence" value="ECO:0000318"/>
    <property type="project" value="GO_Central"/>
</dbReference>
<dbReference type="InterPro" id="IPR050304">
    <property type="entry name" value="MT-severing_AAA_ATPase"/>
</dbReference>
<dbReference type="InParanoid" id="A2FMT2"/>
<evidence type="ECO:0000256" key="1">
    <source>
        <dbReference type="ARBA" id="ARBA00006914"/>
    </source>
</evidence>
<comment type="similarity">
    <text evidence="1 4">Belongs to the AAA ATPase family.</text>
</comment>
<evidence type="ECO:0000256" key="3">
    <source>
        <dbReference type="ARBA" id="ARBA00022840"/>
    </source>
</evidence>
<dbReference type="FunFam" id="3.40.50.300:FF:000093">
    <property type="entry name" value="Fidgetin-like 1"/>
    <property type="match status" value="1"/>
</dbReference>
<dbReference type="PANTHER" id="PTHR23074:SF17">
    <property type="entry name" value="FIDGETIN-LIKE PROTEIN 1"/>
    <property type="match status" value="1"/>
</dbReference>
<dbReference type="GO" id="GO:0051013">
    <property type="term" value="P:microtubule severing"/>
    <property type="evidence" value="ECO:0000318"/>
    <property type="project" value="GO_Central"/>
</dbReference>
<reference evidence="7" key="1">
    <citation type="submission" date="2006-10" db="EMBL/GenBank/DDBJ databases">
        <authorList>
            <person name="Amadeo P."/>
            <person name="Zhao Q."/>
            <person name="Wortman J."/>
            <person name="Fraser-Liggett C."/>
            <person name="Carlton J."/>
        </authorList>
    </citation>
    <scope>NUCLEOTIDE SEQUENCE</scope>
    <source>
        <strain evidence="7">G3</strain>
    </source>
</reference>
<dbReference type="Gene3D" id="1.10.8.60">
    <property type="match status" value="1"/>
</dbReference>
<dbReference type="OMA" id="LCQEAIW"/>
<feature type="region of interest" description="Disordered" evidence="5">
    <location>
        <begin position="82"/>
        <end position="101"/>
    </location>
</feature>
<dbReference type="Pfam" id="PF09336">
    <property type="entry name" value="Vps4_C"/>
    <property type="match status" value="1"/>
</dbReference>
<feature type="domain" description="AAA+ ATPase" evidence="6">
    <location>
        <begin position="202"/>
        <end position="337"/>
    </location>
</feature>